<gene>
    <name evidence="3" type="primary">LOC100846737</name>
    <name evidence="2" type="ORF">BRADI_3g33341v3</name>
</gene>
<dbReference type="GO" id="GO:0009909">
    <property type="term" value="P:regulation of flower development"/>
    <property type="evidence" value="ECO:0000318"/>
    <property type="project" value="GO_Central"/>
</dbReference>
<evidence type="ECO:0000256" key="1">
    <source>
        <dbReference type="SAM" id="MobiDB-lite"/>
    </source>
</evidence>
<dbReference type="OrthoDB" id="683758at2759"/>
<dbReference type="Proteomes" id="UP000008810">
    <property type="component" value="Chromosome 3"/>
</dbReference>
<reference evidence="2 3" key="1">
    <citation type="journal article" date="2010" name="Nature">
        <title>Genome sequencing and analysis of the model grass Brachypodium distachyon.</title>
        <authorList>
            <consortium name="International Brachypodium Initiative"/>
        </authorList>
    </citation>
    <scope>NUCLEOTIDE SEQUENCE [LARGE SCALE GENOMIC DNA]</scope>
    <source>
        <strain evidence="2 3">Bd21</strain>
    </source>
</reference>
<proteinExistence type="predicted"/>
<feature type="region of interest" description="Disordered" evidence="1">
    <location>
        <begin position="238"/>
        <end position="308"/>
    </location>
</feature>
<protein>
    <submittedName>
        <fullName evidence="2 3">Uncharacterized protein</fullName>
    </submittedName>
</protein>
<dbReference type="GO" id="GO:0005634">
    <property type="term" value="C:nucleus"/>
    <property type="evidence" value="ECO:0000318"/>
    <property type="project" value="GO_Central"/>
</dbReference>
<evidence type="ECO:0000313" key="2">
    <source>
        <dbReference type="EMBL" id="KQJ97796.1"/>
    </source>
</evidence>
<evidence type="ECO:0000313" key="3">
    <source>
        <dbReference type="EnsemblPlants" id="KQJ97796"/>
    </source>
</evidence>
<dbReference type="AlphaFoldDB" id="A0A0Q3FID9"/>
<dbReference type="FunCoup" id="A0A0Q3FID9">
    <property type="interactions" value="145"/>
</dbReference>
<dbReference type="Gramene" id="KQJ97796">
    <property type="protein sequence ID" value="KQJ97796"/>
    <property type="gene ID" value="BRADI_3g33341v3"/>
</dbReference>
<dbReference type="EMBL" id="CM000882">
    <property type="protein sequence ID" value="KQJ97796.1"/>
    <property type="molecule type" value="Genomic_DNA"/>
</dbReference>
<reference evidence="2" key="2">
    <citation type="submission" date="2017-06" db="EMBL/GenBank/DDBJ databases">
        <title>WGS assembly of Brachypodium distachyon.</title>
        <authorList>
            <consortium name="The International Brachypodium Initiative"/>
            <person name="Lucas S."/>
            <person name="Harmon-Smith M."/>
            <person name="Lail K."/>
            <person name="Tice H."/>
            <person name="Grimwood J."/>
            <person name="Bruce D."/>
            <person name="Barry K."/>
            <person name="Shu S."/>
            <person name="Lindquist E."/>
            <person name="Wang M."/>
            <person name="Pitluck S."/>
            <person name="Vogel J.P."/>
            <person name="Garvin D.F."/>
            <person name="Mockler T.C."/>
            <person name="Schmutz J."/>
            <person name="Rokhsar D."/>
            <person name="Bevan M.W."/>
        </authorList>
    </citation>
    <scope>NUCLEOTIDE SEQUENCE</scope>
    <source>
        <strain evidence="2">Bd21</strain>
    </source>
</reference>
<dbReference type="EnsemblPlants" id="KQJ97796">
    <property type="protein sequence ID" value="KQJ97796"/>
    <property type="gene ID" value="BRADI_3g33341v3"/>
</dbReference>
<keyword evidence="4" id="KW-1185">Reference proteome</keyword>
<feature type="compositionally biased region" description="Low complexity" evidence="1">
    <location>
        <begin position="281"/>
        <end position="295"/>
    </location>
</feature>
<sequence length="321" mass="33656">MSAASCRVCGGGLEECACLLQRGRGLRCGVAADLNCGGGFPGTGGMFVQAAVAEEEPSPSPAGAGAAAVGLQEFQFFGQEEEDHEMSVAWLFNDHAPVGGEDRPPPATELQRRRRLAFDAYAEYVQPGHGLTFDVPVPVQMPLARSGVHVDAAGLGLAAGNPVTSGAAIVSDALLRERNADIHGRHGGELRRHRPERRRGGAVNCVRQRRRCVLGRRRRGRGGAGGAAGGEADAVQGEAEAAAVREADPVRVPQGLRRDAPARQRPLRQGARCRRRRPSAGERAAAAAVSTAAGAGRRGIRPRPARPGLVPFVASQHIVVQ</sequence>
<evidence type="ECO:0000313" key="4">
    <source>
        <dbReference type="Proteomes" id="UP000008810"/>
    </source>
</evidence>
<accession>A0A0Q3FID9</accession>
<name>A0A0Q3FID9_BRADI</name>
<dbReference type="ExpressionAtlas" id="A0A0Q3FID9">
    <property type="expression patterns" value="baseline and differential"/>
</dbReference>
<organism evidence="2">
    <name type="scientific">Brachypodium distachyon</name>
    <name type="common">Purple false brome</name>
    <name type="synonym">Trachynia distachya</name>
    <dbReference type="NCBI Taxonomy" id="15368"/>
    <lineage>
        <taxon>Eukaryota</taxon>
        <taxon>Viridiplantae</taxon>
        <taxon>Streptophyta</taxon>
        <taxon>Embryophyta</taxon>
        <taxon>Tracheophyta</taxon>
        <taxon>Spermatophyta</taxon>
        <taxon>Magnoliopsida</taxon>
        <taxon>Liliopsida</taxon>
        <taxon>Poales</taxon>
        <taxon>Poaceae</taxon>
        <taxon>BOP clade</taxon>
        <taxon>Pooideae</taxon>
        <taxon>Stipodae</taxon>
        <taxon>Brachypodieae</taxon>
        <taxon>Brachypodium</taxon>
    </lineage>
</organism>
<reference evidence="3" key="3">
    <citation type="submission" date="2018-08" db="UniProtKB">
        <authorList>
            <consortium name="EnsemblPlants"/>
        </authorList>
    </citation>
    <scope>IDENTIFICATION</scope>
    <source>
        <strain evidence="3">cv. Bd21</strain>
    </source>
</reference>